<gene>
    <name evidence="2" type="ORF">LIER_27633</name>
</gene>
<comment type="caution">
    <text evidence="2">The sequence shown here is derived from an EMBL/GenBank/DDBJ whole genome shotgun (WGS) entry which is preliminary data.</text>
</comment>
<feature type="transmembrane region" description="Helical" evidence="1">
    <location>
        <begin position="176"/>
        <end position="200"/>
    </location>
</feature>
<keyword evidence="1" id="KW-1133">Transmembrane helix</keyword>
<keyword evidence="1" id="KW-0472">Membrane</keyword>
<dbReference type="AlphaFoldDB" id="A0AAV3RES2"/>
<evidence type="ECO:0000313" key="2">
    <source>
        <dbReference type="EMBL" id="GAA0174191.1"/>
    </source>
</evidence>
<proteinExistence type="predicted"/>
<reference evidence="2 3" key="1">
    <citation type="submission" date="2024-01" db="EMBL/GenBank/DDBJ databases">
        <title>The complete chloroplast genome sequence of Lithospermum erythrorhizon: insights into the phylogenetic relationship among Boraginaceae species and the maternal lineages of purple gromwells.</title>
        <authorList>
            <person name="Okada T."/>
            <person name="Watanabe K."/>
        </authorList>
    </citation>
    <scope>NUCLEOTIDE SEQUENCE [LARGE SCALE GENOMIC DNA]</scope>
</reference>
<evidence type="ECO:0000256" key="1">
    <source>
        <dbReference type="SAM" id="Phobius"/>
    </source>
</evidence>
<accession>A0AAV3RES2</accession>
<organism evidence="2 3">
    <name type="scientific">Lithospermum erythrorhizon</name>
    <name type="common">Purple gromwell</name>
    <name type="synonym">Lithospermum officinale var. erythrorhizon</name>
    <dbReference type="NCBI Taxonomy" id="34254"/>
    <lineage>
        <taxon>Eukaryota</taxon>
        <taxon>Viridiplantae</taxon>
        <taxon>Streptophyta</taxon>
        <taxon>Embryophyta</taxon>
        <taxon>Tracheophyta</taxon>
        <taxon>Spermatophyta</taxon>
        <taxon>Magnoliopsida</taxon>
        <taxon>eudicotyledons</taxon>
        <taxon>Gunneridae</taxon>
        <taxon>Pentapetalae</taxon>
        <taxon>asterids</taxon>
        <taxon>lamiids</taxon>
        <taxon>Boraginales</taxon>
        <taxon>Boraginaceae</taxon>
        <taxon>Boraginoideae</taxon>
        <taxon>Lithospermeae</taxon>
        <taxon>Lithospermum</taxon>
    </lineage>
</organism>
<protein>
    <submittedName>
        <fullName evidence="2">Uncharacterized protein</fullName>
    </submittedName>
</protein>
<sequence length="219" mass="25031">MALIQQYENLQEQWNVLNYSRRKHSSSAITSYNNQTSAHGLLISNSPRGLMSSLQHEDLDASADDMIANKSLRERRYVIERAKIIGGKKLNFEGEEKVMNKSLMQEEDVCQQSEVTSSVTSWGSNDEKIIPGRKKELPFEGDEEMNIEYEEKKNDGNENREGGDKIQMRGYINGSWMLTMAWFSLLILILFIFVIITIVLKSSCASLNQNQQEIMLVPT</sequence>
<dbReference type="Proteomes" id="UP001454036">
    <property type="component" value="Unassembled WGS sequence"/>
</dbReference>
<evidence type="ECO:0000313" key="3">
    <source>
        <dbReference type="Proteomes" id="UP001454036"/>
    </source>
</evidence>
<name>A0AAV3RES2_LITER</name>
<dbReference type="EMBL" id="BAABME010008956">
    <property type="protein sequence ID" value="GAA0174191.1"/>
    <property type="molecule type" value="Genomic_DNA"/>
</dbReference>
<keyword evidence="3" id="KW-1185">Reference proteome</keyword>
<keyword evidence="1" id="KW-0812">Transmembrane</keyword>